<proteinExistence type="inferred from homology"/>
<comment type="cofactor">
    <cofactor evidence="1">
        <name>FAD</name>
        <dbReference type="ChEBI" id="CHEBI:57692"/>
    </cofactor>
</comment>
<dbReference type="GO" id="GO:0005737">
    <property type="term" value="C:cytoplasm"/>
    <property type="evidence" value="ECO:0007669"/>
    <property type="project" value="TreeGrafter"/>
</dbReference>
<dbReference type="SUPFAM" id="SSF54373">
    <property type="entry name" value="FAD-linked reductases, C-terminal domain"/>
    <property type="match status" value="1"/>
</dbReference>
<sequence>MSQDHVIIVGAGVIGLSIAVKLSKYMRITVIARELPGDSGIDYASPWAGAHFRPIPAKTEEERKEQAWMRHTYQEFEKIARDHPEAGVDFIPAVEYFDTADATSLLAEEKGYTTWPEFRILDPAEYPSQHPSIRLGVTYRSWVLNSPVYLKWLQTRAEAQGTRFIRARLTDLEQAASVYLENKSQNENDHISAVVDASGRGFNDPNSFPLRGQFIIVSNHCDKTISHHWSDGSFTVIIPRPLGGGTVIGGTKEPNNLSEDIDDASTEDILKRVRALCPEMVDEQVDKFVSTNGFDVKQVYVARRPMRRGGLHFVLGSSVAHDGDRIPLISCYGAGQNGYKISWALADDIDRFFSSPK</sequence>
<dbReference type="Gene3D" id="3.40.50.720">
    <property type="entry name" value="NAD(P)-binding Rossmann-like Domain"/>
    <property type="match status" value="1"/>
</dbReference>
<dbReference type="InterPro" id="IPR006076">
    <property type="entry name" value="FAD-dep_OxRdtase"/>
</dbReference>
<evidence type="ECO:0000259" key="6">
    <source>
        <dbReference type="Pfam" id="PF01266"/>
    </source>
</evidence>
<evidence type="ECO:0000256" key="2">
    <source>
        <dbReference type="ARBA" id="ARBA00006730"/>
    </source>
</evidence>
<dbReference type="PANTHER" id="PTHR11530:SF26">
    <property type="entry name" value="FAD DEPENDENT OXIDOREDUCTASE SUPERFAMILY (AFU_ORTHOLOGUE AFUA_5G13940)"/>
    <property type="match status" value="1"/>
</dbReference>
<gene>
    <name evidence="7" type="ORF">PENCOP_c009G02715</name>
</gene>
<comment type="caution">
    <text evidence="7">The sequence shown here is derived from an EMBL/GenBank/DDBJ whole genome shotgun (WGS) entry which is preliminary data.</text>
</comment>
<evidence type="ECO:0000256" key="5">
    <source>
        <dbReference type="ARBA" id="ARBA00023002"/>
    </source>
</evidence>
<comment type="similarity">
    <text evidence="2">Belongs to the DAMOX/DASOX family.</text>
</comment>
<feature type="domain" description="FAD dependent oxidoreductase" evidence="6">
    <location>
        <begin position="5"/>
        <end position="347"/>
    </location>
</feature>
<protein>
    <recommendedName>
        <fullName evidence="6">FAD dependent oxidoreductase domain-containing protein</fullName>
    </recommendedName>
</protein>
<keyword evidence="3" id="KW-0285">Flavoprotein</keyword>
<dbReference type="SUPFAM" id="SSF51971">
    <property type="entry name" value="Nucleotide-binding domain"/>
    <property type="match status" value="1"/>
</dbReference>
<dbReference type="GO" id="GO:0071949">
    <property type="term" value="F:FAD binding"/>
    <property type="evidence" value="ECO:0007669"/>
    <property type="project" value="InterPro"/>
</dbReference>
<organism evidence="7 8">
    <name type="scientific">Penicillium coprophilum</name>
    <dbReference type="NCBI Taxonomy" id="36646"/>
    <lineage>
        <taxon>Eukaryota</taxon>
        <taxon>Fungi</taxon>
        <taxon>Dikarya</taxon>
        <taxon>Ascomycota</taxon>
        <taxon>Pezizomycotina</taxon>
        <taxon>Eurotiomycetes</taxon>
        <taxon>Eurotiomycetidae</taxon>
        <taxon>Eurotiales</taxon>
        <taxon>Aspergillaceae</taxon>
        <taxon>Penicillium</taxon>
    </lineage>
</organism>
<dbReference type="EMBL" id="MDDG01000009">
    <property type="protein sequence ID" value="OQE37856.1"/>
    <property type="molecule type" value="Genomic_DNA"/>
</dbReference>
<evidence type="ECO:0000313" key="8">
    <source>
        <dbReference type="Proteomes" id="UP000191500"/>
    </source>
</evidence>
<keyword evidence="4" id="KW-0274">FAD</keyword>
<evidence type="ECO:0000256" key="3">
    <source>
        <dbReference type="ARBA" id="ARBA00022630"/>
    </source>
</evidence>
<dbReference type="GO" id="GO:0019478">
    <property type="term" value="P:D-amino acid catabolic process"/>
    <property type="evidence" value="ECO:0007669"/>
    <property type="project" value="TreeGrafter"/>
</dbReference>
<keyword evidence="8" id="KW-1185">Reference proteome</keyword>
<reference evidence="8" key="1">
    <citation type="journal article" date="2017" name="Nat. Microbiol.">
        <title>Global analysis of biosynthetic gene clusters reveals vast potential of secondary metabolite production in Penicillium species.</title>
        <authorList>
            <person name="Nielsen J.C."/>
            <person name="Grijseels S."/>
            <person name="Prigent S."/>
            <person name="Ji B."/>
            <person name="Dainat J."/>
            <person name="Nielsen K.F."/>
            <person name="Frisvad J.C."/>
            <person name="Workman M."/>
            <person name="Nielsen J."/>
        </authorList>
    </citation>
    <scope>NUCLEOTIDE SEQUENCE [LARGE SCALE GENOMIC DNA]</scope>
    <source>
        <strain evidence="8">IBT 31321</strain>
    </source>
</reference>
<dbReference type="Gene3D" id="3.30.9.10">
    <property type="entry name" value="D-Amino Acid Oxidase, subunit A, domain 2"/>
    <property type="match status" value="1"/>
</dbReference>
<dbReference type="STRING" id="36646.A0A1V6UHC5"/>
<dbReference type="InterPro" id="IPR023209">
    <property type="entry name" value="DAO"/>
</dbReference>
<dbReference type="PIRSF" id="PIRSF000189">
    <property type="entry name" value="D-aa_oxidase"/>
    <property type="match status" value="1"/>
</dbReference>
<accession>A0A1V6UHC5</accession>
<evidence type="ECO:0000313" key="7">
    <source>
        <dbReference type="EMBL" id="OQE37856.1"/>
    </source>
</evidence>
<evidence type="ECO:0000256" key="4">
    <source>
        <dbReference type="ARBA" id="ARBA00022827"/>
    </source>
</evidence>
<dbReference type="PANTHER" id="PTHR11530">
    <property type="entry name" value="D-AMINO ACID OXIDASE"/>
    <property type="match status" value="1"/>
</dbReference>
<evidence type="ECO:0000256" key="1">
    <source>
        <dbReference type="ARBA" id="ARBA00001974"/>
    </source>
</evidence>
<dbReference type="GO" id="GO:0003884">
    <property type="term" value="F:D-amino-acid oxidase activity"/>
    <property type="evidence" value="ECO:0007669"/>
    <property type="project" value="InterPro"/>
</dbReference>
<dbReference type="Pfam" id="PF01266">
    <property type="entry name" value="DAO"/>
    <property type="match status" value="1"/>
</dbReference>
<name>A0A1V6UHC5_9EURO</name>
<dbReference type="Proteomes" id="UP000191500">
    <property type="component" value="Unassembled WGS sequence"/>
</dbReference>
<dbReference type="AlphaFoldDB" id="A0A1V6UHC5"/>
<keyword evidence="5" id="KW-0560">Oxidoreductase</keyword>